<evidence type="ECO:0000256" key="5">
    <source>
        <dbReference type="SAM" id="MobiDB-lite"/>
    </source>
</evidence>
<dbReference type="InterPro" id="IPR004443">
    <property type="entry name" value="YjeF_N_dom"/>
</dbReference>
<keyword evidence="9" id="KW-1185">Reference proteome</keyword>
<dbReference type="PANTHER" id="PTHR13612:SF0">
    <property type="entry name" value="ENHANCER OF MRNA-DECAPPING PROTEIN 3"/>
    <property type="match status" value="1"/>
</dbReference>
<dbReference type="SUPFAM" id="SSF64153">
    <property type="entry name" value="YjeF N-terminal domain-like"/>
    <property type="match status" value="1"/>
</dbReference>
<evidence type="ECO:0000256" key="1">
    <source>
        <dbReference type="ARBA" id="ARBA00004201"/>
    </source>
</evidence>
<feature type="domain" description="YjeF N-terminal" evidence="6">
    <location>
        <begin position="222"/>
        <end position="459"/>
    </location>
</feature>
<reference evidence="9" key="1">
    <citation type="submission" date="2019-03" db="EMBL/GenBank/DDBJ databases">
        <title>Snf2 controls pulcherriminic acid biosynthesis and connects pigmentation and antifungal activity of the yeast Metschnikowia pulcherrima.</title>
        <authorList>
            <person name="Gore-Lloyd D."/>
            <person name="Sumann I."/>
            <person name="Brachmann A.O."/>
            <person name="Schneeberger K."/>
            <person name="Ortiz-Merino R.A."/>
            <person name="Moreno-Beltran M."/>
            <person name="Schlaefli M."/>
            <person name="Kirner P."/>
            <person name="Santos Kron A."/>
            <person name="Wolfe K.H."/>
            <person name="Piel J."/>
            <person name="Ahrens C.H."/>
            <person name="Henk D."/>
            <person name="Freimoser F.M."/>
        </authorList>
    </citation>
    <scope>NUCLEOTIDE SEQUENCE [LARGE SCALE GENOMIC DNA]</scope>
    <source>
        <strain evidence="9">APC 1.2</strain>
    </source>
</reference>
<dbReference type="AlphaFoldDB" id="A0A4P6XQF3"/>
<comment type="subcellular location">
    <subcellularLocation>
        <location evidence="1">Cytoplasm</location>
        <location evidence="1">P-body</location>
    </subcellularLocation>
</comment>
<organism evidence="8 9">
    <name type="scientific">Metschnikowia aff. pulcherrima</name>
    <dbReference type="NCBI Taxonomy" id="2163413"/>
    <lineage>
        <taxon>Eukaryota</taxon>
        <taxon>Fungi</taxon>
        <taxon>Dikarya</taxon>
        <taxon>Ascomycota</taxon>
        <taxon>Saccharomycotina</taxon>
        <taxon>Pichiomycetes</taxon>
        <taxon>Metschnikowiaceae</taxon>
        <taxon>Metschnikowia</taxon>
    </lineage>
</organism>
<evidence type="ECO:0000313" key="8">
    <source>
        <dbReference type="EMBL" id="QBM88288.1"/>
    </source>
</evidence>
<evidence type="ECO:0000259" key="7">
    <source>
        <dbReference type="PROSITE" id="PS51512"/>
    </source>
</evidence>
<feature type="region of interest" description="Disordered" evidence="5">
    <location>
        <begin position="76"/>
        <end position="100"/>
    </location>
</feature>
<dbReference type="GO" id="GO:0033962">
    <property type="term" value="P:P-body assembly"/>
    <property type="evidence" value="ECO:0007669"/>
    <property type="project" value="TreeGrafter"/>
</dbReference>
<dbReference type="InterPro" id="IPR025762">
    <property type="entry name" value="DFDF"/>
</dbReference>
<evidence type="ECO:0000313" key="9">
    <source>
        <dbReference type="Proteomes" id="UP000292447"/>
    </source>
</evidence>
<dbReference type="GO" id="GO:0000932">
    <property type="term" value="C:P-body"/>
    <property type="evidence" value="ECO:0007669"/>
    <property type="project" value="UniProtKB-SubCell"/>
</dbReference>
<accession>A0A4P6XQF3</accession>
<evidence type="ECO:0000256" key="4">
    <source>
        <dbReference type="ARBA" id="ARBA00022490"/>
    </source>
</evidence>
<dbReference type="InterPro" id="IPR019050">
    <property type="entry name" value="FDF_dom"/>
</dbReference>
<evidence type="ECO:0000256" key="3">
    <source>
        <dbReference type="ARBA" id="ARBA00015797"/>
    </source>
</evidence>
<feature type="domain" description="DFDF" evidence="7">
    <location>
        <begin position="96"/>
        <end position="132"/>
    </location>
</feature>
<dbReference type="GO" id="GO:0003729">
    <property type="term" value="F:mRNA binding"/>
    <property type="evidence" value="ECO:0007669"/>
    <property type="project" value="TreeGrafter"/>
</dbReference>
<dbReference type="EMBL" id="CP034458">
    <property type="protein sequence ID" value="QBM88288.1"/>
    <property type="molecule type" value="Genomic_DNA"/>
</dbReference>
<evidence type="ECO:0000256" key="2">
    <source>
        <dbReference type="ARBA" id="ARBA00006610"/>
    </source>
</evidence>
<comment type="similarity">
    <text evidence="2">Belongs to the EDC3 family.</text>
</comment>
<dbReference type="PROSITE" id="PS51385">
    <property type="entry name" value="YJEF_N"/>
    <property type="match status" value="1"/>
</dbReference>
<evidence type="ECO:0000259" key="6">
    <source>
        <dbReference type="PROSITE" id="PS51385"/>
    </source>
</evidence>
<sequence>MAEFIDYKVELHFKDGTKTQGFVTHVNASQISLGSRVIENDTVKDLKVVQLPSDGKQKRKAKNNLPHLDDAIVLASGPSSRSMTPTSSHRNNPDWGSDVQEIKGSDDFDFAANLAMFDKQSVFADFQKKDTVSAQDRLVGHNKVDKKPKNVQEKYDNDEMVLSKDKKDNWNSIGSLSQRLSLPATVGGLHASNSFIGRESQVHSFTFEDGSTSVPLASPVQLLEIERIAQDNFGIDIKTSTEIAALNLYNLVVSKILGGSVRLSNRKNHNLPPLVLLLIGSGHCSSKAFALGRHLSNHGVRVLAYVINEEIVEADALHQCHLFEKCGGKVVSTGFAELLDILTNQLDTPVELVIDSLQGFASQLPDLFYTPQSMETLKQVVGWTNEPGQKFQVLSLDISSGIDGGSGTISDPLLKINSNYIASLGVPISGLLHAHNNCSLNDDTQHYVVDIGISNAVYAVKPHLRKFDKFWFCAEGFMRLNLTAN</sequence>
<dbReference type="STRING" id="2163413.A0A4P6XQF3"/>
<dbReference type="InterPro" id="IPR036652">
    <property type="entry name" value="YjeF_N_dom_sf"/>
</dbReference>
<keyword evidence="4" id="KW-0963">Cytoplasm</keyword>
<proteinExistence type="inferred from homology"/>
<gene>
    <name evidence="8" type="primary">MPUL0C02540</name>
    <name evidence="8" type="ORF">METSCH_C02540</name>
</gene>
<dbReference type="Gene3D" id="3.40.50.10260">
    <property type="entry name" value="YjeF N-terminal domain"/>
    <property type="match status" value="1"/>
</dbReference>
<feature type="compositionally biased region" description="Polar residues" evidence="5">
    <location>
        <begin position="77"/>
        <end position="90"/>
    </location>
</feature>
<dbReference type="PROSITE" id="PS51512">
    <property type="entry name" value="DFDF"/>
    <property type="match status" value="1"/>
</dbReference>
<dbReference type="Proteomes" id="UP000292447">
    <property type="component" value="Chromosome III"/>
</dbReference>
<dbReference type="Pfam" id="PF03853">
    <property type="entry name" value="YjeF_N"/>
    <property type="match status" value="1"/>
</dbReference>
<protein>
    <recommendedName>
        <fullName evidence="3">Enhancer of mRNA-decapping protein 3</fullName>
    </recommendedName>
</protein>
<dbReference type="PANTHER" id="PTHR13612">
    <property type="entry name" value="ENHANCER OF MRNA-DECAPPING PROTEIN 3"/>
    <property type="match status" value="1"/>
</dbReference>
<dbReference type="GO" id="GO:0031087">
    <property type="term" value="P:deadenylation-independent decapping of nuclear-transcribed mRNA"/>
    <property type="evidence" value="ECO:0007669"/>
    <property type="project" value="TreeGrafter"/>
</dbReference>
<dbReference type="Pfam" id="PF09532">
    <property type="entry name" value="FDF"/>
    <property type="match status" value="1"/>
</dbReference>
<dbReference type="SMART" id="SM01199">
    <property type="entry name" value="FDF"/>
    <property type="match status" value="1"/>
</dbReference>
<name>A0A4P6XQF3_9ASCO</name>